<dbReference type="InterPro" id="IPR001977">
    <property type="entry name" value="Depp_CoAkinase"/>
</dbReference>
<dbReference type="InterPro" id="IPR027417">
    <property type="entry name" value="P-loop_NTPase"/>
</dbReference>
<keyword evidence="4 5" id="KW-0173">Coenzyme A biosynthesis</keyword>
<comment type="caution">
    <text evidence="7">The sequence shown here is derived from an EMBL/GenBank/DDBJ whole genome shotgun (WGS) entry which is preliminary data.</text>
</comment>
<dbReference type="EC" id="2.7.1.24" evidence="5 6"/>
<keyword evidence="3 5" id="KW-0067">ATP-binding</keyword>
<keyword evidence="5 7" id="KW-0418">Kinase</keyword>
<comment type="similarity">
    <text evidence="1 5">Belongs to the CoaE family.</text>
</comment>
<dbReference type="GO" id="GO:0015937">
    <property type="term" value="P:coenzyme A biosynthetic process"/>
    <property type="evidence" value="ECO:0007669"/>
    <property type="project" value="UniProtKB-UniRule"/>
</dbReference>
<dbReference type="AlphaFoldDB" id="A0A6N7R2K5"/>
<dbReference type="PANTHER" id="PTHR10695">
    <property type="entry name" value="DEPHOSPHO-COA KINASE-RELATED"/>
    <property type="match status" value="1"/>
</dbReference>
<dbReference type="PANTHER" id="PTHR10695:SF46">
    <property type="entry name" value="BIFUNCTIONAL COENZYME A SYNTHASE-RELATED"/>
    <property type="match status" value="1"/>
</dbReference>
<keyword evidence="2 5" id="KW-0547">Nucleotide-binding</keyword>
<comment type="pathway">
    <text evidence="5">Cofactor biosynthesis; coenzyme A biosynthesis; CoA from (R)-pantothenate: step 5/5.</text>
</comment>
<keyword evidence="5" id="KW-0963">Cytoplasm</keyword>
<protein>
    <recommendedName>
        <fullName evidence="5 6">Dephospho-CoA kinase</fullName>
        <ecNumber evidence="5 6">2.7.1.24</ecNumber>
    </recommendedName>
    <alternativeName>
        <fullName evidence="5">Dephosphocoenzyme A kinase</fullName>
    </alternativeName>
</protein>
<evidence type="ECO:0000256" key="4">
    <source>
        <dbReference type="ARBA" id="ARBA00022993"/>
    </source>
</evidence>
<dbReference type="SUPFAM" id="SSF52540">
    <property type="entry name" value="P-loop containing nucleoside triphosphate hydrolases"/>
    <property type="match status" value="1"/>
</dbReference>
<sequence>MKELIIGLTGNIATGKSTISNMIQEKYQIPVIDADIVSREVVEPGEQALKKIAATFGEEILLEDGTLNRKLLGSIIFQDQSKREQLNAIVHPAVRKRMISKKEKLLQQGYRSIVMDIPLLFENNLTYLVEKTIVVYTTEDVQLQRLIKRNDLTEKEARDRMNSQMNIEEKRELADAVIDNSGSIEESEIQLINILKKWELIN</sequence>
<dbReference type="Proteomes" id="UP000435187">
    <property type="component" value="Unassembled WGS sequence"/>
</dbReference>
<evidence type="ECO:0000313" key="7">
    <source>
        <dbReference type="EMBL" id="MRI65266.1"/>
    </source>
</evidence>
<dbReference type="HAMAP" id="MF_00376">
    <property type="entry name" value="Dephospho_CoA_kinase"/>
    <property type="match status" value="1"/>
</dbReference>
<evidence type="ECO:0000256" key="3">
    <source>
        <dbReference type="ARBA" id="ARBA00022840"/>
    </source>
</evidence>
<evidence type="ECO:0000256" key="5">
    <source>
        <dbReference type="HAMAP-Rule" id="MF_00376"/>
    </source>
</evidence>
<reference evidence="7 8" key="1">
    <citation type="submission" date="2019-10" db="EMBL/GenBank/DDBJ databases">
        <title>Gracilibacillus salitolerans sp. nov., a moderate halophile isolated from a saline soil in northwest China.</title>
        <authorList>
            <person name="Gan L."/>
        </authorList>
    </citation>
    <scope>NUCLEOTIDE SEQUENCE [LARGE SCALE GENOMIC DNA]</scope>
    <source>
        <strain evidence="7 8">TP2-8</strain>
    </source>
</reference>
<dbReference type="Pfam" id="PF01121">
    <property type="entry name" value="CoaE"/>
    <property type="match status" value="1"/>
</dbReference>
<dbReference type="CDD" id="cd02022">
    <property type="entry name" value="DPCK"/>
    <property type="match status" value="1"/>
</dbReference>
<accession>A0A6N7R2K5</accession>
<gene>
    <name evidence="5" type="primary">coaE</name>
    <name evidence="7" type="ORF">GH885_02760</name>
</gene>
<dbReference type="PROSITE" id="PS51219">
    <property type="entry name" value="DPCK"/>
    <property type="match status" value="1"/>
</dbReference>
<comment type="subcellular location">
    <subcellularLocation>
        <location evidence="5">Cytoplasm</location>
    </subcellularLocation>
</comment>
<evidence type="ECO:0000256" key="1">
    <source>
        <dbReference type="ARBA" id="ARBA00009018"/>
    </source>
</evidence>
<evidence type="ECO:0000256" key="2">
    <source>
        <dbReference type="ARBA" id="ARBA00022741"/>
    </source>
</evidence>
<keyword evidence="5 7" id="KW-0808">Transferase</keyword>
<evidence type="ECO:0000313" key="8">
    <source>
        <dbReference type="Proteomes" id="UP000435187"/>
    </source>
</evidence>
<dbReference type="EMBL" id="WJEE01000003">
    <property type="protein sequence ID" value="MRI65266.1"/>
    <property type="molecule type" value="Genomic_DNA"/>
</dbReference>
<comment type="function">
    <text evidence="5">Catalyzes the phosphorylation of the 3'-hydroxyl group of dephosphocoenzyme A to form coenzyme A.</text>
</comment>
<organism evidence="7 8">
    <name type="scientific">Gracilibacillus thailandensis</name>
    <dbReference type="NCBI Taxonomy" id="563735"/>
    <lineage>
        <taxon>Bacteria</taxon>
        <taxon>Bacillati</taxon>
        <taxon>Bacillota</taxon>
        <taxon>Bacilli</taxon>
        <taxon>Bacillales</taxon>
        <taxon>Bacillaceae</taxon>
        <taxon>Gracilibacillus</taxon>
    </lineage>
</organism>
<dbReference type="NCBIfam" id="TIGR00152">
    <property type="entry name" value="dephospho-CoA kinase"/>
    <property type="match status" value="1"/>
</dbReference>
<dbReference type="Gene3D" id="3.40.50.300">
    <property type="entry name" value="P-loop containing nucleotide triphosphate hydrolases"/>
    <property type="match status" value="1"/>
</dbReference>
<dbReference type="GO" id="GO:0005737">
    <property type="term" value="C:cytoplasm"/>
    <property type="evidence" value="ECO:0007669"/>
    <property type="project" value="UniProtKB-SubCell"/>
</dbReference>
<keyword evidence="8" id="KW-1185">Reference proteome</keyword>
<dbReference type="GO" id="GO:0005524">
    <property type="term" value="F:ATP binding"/>
    <property type="evidence" value="ECO:0007669"/>
    <property type="project" value="UniProtKB-UniRule"/>
</dbReference>
<feature type="binding site" evidence="5">
    <location>
        <begin position="13"/>
        <end position="18"/>
    </location>
    <ligand>
        <name>ATP</name>
        <dbReference type="ChEBI" id="CHEBI:30616"/>
    </ligand>
</feature>
<dbReference type="FunFam" id="3.40.50.300:FF:000485">
    <property type="entry name" value="Dephospho-CoA kinase CAB5"/>
    <property type="match status" value="1"/>
</dbReference>
<name>A0A6N7R2K5_9BACI</name>
<dbReference type="RefSeq" id="WP_163578403.1">
    <property type="nucleotide sequence ID" value="NZ_JBHUMW010000002.1"/>
</dbReference>
<dbReference type="GO" id="GO:0004140">
    <property type="term" value="F:dephospho-CoA kinase activity"/>
    <property type="evidence" value="ECO:0007669"/>
    <property type="project" value="UniProtKB-UniRule"/>
</dbReference>
<dbReference type="UniPathway" id="UPA00241">
    <property type="reaction ID" value="UER00356"/>
</dbReference>
<proteinExistence type="inferred from homology"/>
<comment type="catalytic activity">
    <reaction evidence="5">
        <text>3'-dephospho-CoA + ATP = ADP + CoA + H(+)</text>
        <dbReference type="Rhea" id="RHEA:18245"/>
        <dbReference type="ChEBI" id="CHEBI:15378"/>
        <dbReference type="ChEBI" id="CHEBI:30616"/>
        <dbReference type="ChEBI" id="CHEBI:57287"/>
        <dbReference type="ChEBI" id="CHEBI:57328"/>
        <dbReference type="ChEBI" id="CHEBI:456216"/>
        <dbReference type="EC" id="2.7.1.24"/>
    </reaction>
</comment>
<evidence type="ECO:0000256" key="6">
    <source>
        <dbReference type="NCBIfam" id="TIGR00152"/>
    </source>
</evidence>